<dbReference type="AlphaFoldDB" id="A0A2J7RCT2"/>
<evidence type="ECO:0000313" key="2">
    <source>
        <dbReference type="Proteomes" id="UP000235965"/>
    </source>
</evidence>
<proteinExistence type="predicted"/>
<evidence type="ECO:0000313" key="1">
    <source>
        <dbReference type="EMBL" id="PNF38628.1"/>
    </source>
</evidence>
<gene>
    <name evidence="1" type="ORF">B7P43_G02317</name>
</gene>
<dbReference type="EMBL" id="NEVH01005884">
    <property type="protein sequence ID" value="PNF38628.1"/>
    <property type="molecule type" value="Genomic_DNA"/>
</dbReference>
<dbReference type="InParanoid" id="A0A2J7RCT2"/>
<name>A0A2J7RCT2_9NEOP</name>
<comment type="caution">
    <text evidence="1">The sequence shown here is derived from an EMBL/GenBank/DDBJ whole genome shotgun (WGS) entry which is preliminary data.</text>
</comment>
<dbReference type="Proteomes" id="UP000235965">
    <property type="component" value="Unassembled WGS sequence"/>
</dbReference>
<keyword evidence="2" id="KW-1185">Reference proteome</keyword>
<reference evidence="1 2" key="1">
    <citation type="submission" date="2017-12" db="EMBL/GenBank/DDBJ databases">
        <title>Hemimetabolous genomes reveal molecular basis of termite eusociality.</title>
        <authorList>
            <person name="Harrison M.C."/>
            <person name="Jongepier E."/>
            <person name="Robertson H.M."/>
            <person name="Arning N."/>
            <person name="Bitard-Feildel T."/>
            <person name="Chao H."/>
            <person name="Childers C.P."/>
            <person name="Dinh H."/>
            <person name="Doddapaneni H."/>
            <person name="Dugan S."/>
            <person name="Gowin J."/>
            <person name="Greiner C."/>
            <person name="Han Y."/>
            <person name="Hu H."/>
            <person name="Hughes D.S.T."/>
            <person name="Huylmans A.-K."/>
            <person name="Kemena C."/>
            <person name="Kremer L.P.M."/>
            <person name="Lee S.L."/>
            <person name="Lopez-Ezquerra A."/>
            <person name="Mallet L."/>
            <person name="Monroy-Kuhn J.M."/>
            <person name="Moser A."/>
            <person name="Murali S.C."/>
            <person name="Muzny D.M."/>
            <person name="Otani S."/>
            <person name="Piulachs M.-D."/>
            <person name="Poelchau M."/>
            <person name="Qu J."/>
            <person name="Schaub F."/>
            <person name="Wada-Katsumata A."/>
            <person name="Worley K.C."/>
            <person name="Xie Q."/>
            <person name="Ylla G."/>
            <person name="Poulsen M."/>
            <person name="Gibbs R.A."/>
            <person name="Schal C."/>
            <person name="Richards S."/>
            <person name="Belles X."/>
            <person name="Korb J."/>
            <person name="Bornberg-Bauer E."/>
        </authorList>
    </citation>
    <scope>NUCLEOTIDE SEQUENCE [LARGE SCALE GENOMIC DNA]</scope>
    <source>
        <tissue evidence="1">Whole body</tissue>
    </source>
</reference>
<accession>A0A2J7RCT2</accession>
<protein>
    <submittedName>
        <fullName evidence="1">Uncharacterized protein</fullName>
    </submittedName>
</protein>
<organism evidence="1 2">
    <name type="scientific">Cryptotermes secundus</name>
    <dbReference type="NCBI Taxonomy" id="105785"/>
    <lineage>
        <taxon>Eukaryota</taxon>
        <taxon>Metazoa</taxon>
        <taxon>Ecdysozoa</taxon>
        <taxon>Arthropoda</taxon>
        <taxon>Hexapoda</taxon>
        <taxon>Insecta</taxon>
        <taxon>Pterygota</taxon>
        <taxon>Neoptera</taxon>
        <taxon>Polyneoptera</taxon>
        <taxon>Dictyoptera</taxon>
        <taxon>Blattodea</taxon>
        <taxon>Blattoidea</taxon>
        <taxon>Termitoidae</taxon>
        <taxon>Kalotermitidae</taxon>
        <taxon>Cryptotermitinae</taxon>
        <taxon>Cryptotermes</taxon>
    </lineage>
</organism>
<sequence>MLQRNVPPPFSQEERSSLHIGLDRALLPPTILSNHIPPLLAYPTWRQLYHNHFNPEEGCHTFLYNSGIHLQDYTVSQSRKS</sequence>